<dbReference type="EMBL" id="CP000155">
    <property type="protein sequence ID" value="ABC33066.1"/>
    <property type="molecule type" value="Genomic_DNA"/>
</dbReference>
<protein>
    <recommendedName>
        <fullName evidence="5">Ribosome modulation factor</fullName>
    </recommendedName>
</protein>
<keyword evidence="1" id="KW-0963">Cytoplasm</keyword>
<accession>Q2S8F8</accession>
<dbReference type="OrthoDB" id="6370285at2"/>
<dbReference type="eggNOG" id="COG3130">
    <property type="taxonomic scope" value="Bacteria"/>
</dbReference>
<dbReference type="STRING" id="349521.HCH_06421"/>
<dbReference type="InterPro" id="IPR007040">
    <property type="entry name" value="Ribosome_modulation_factor"/>
</dbReference>
<evidence type="ECO:0000313" key="3">
    <source>
        <dbReference type="EMBL" id="ABC33066.1"/>
    </source>
</evidence>
<gene>
    <name evidence="3" type="ordered locus">HCH_06421</name>
</gene>
<keyword evidence="4" id="KW-1185">Reference proteome</keyword>
<dbReference type="Pfam" id="PF04957">
    <property type="entry name" value="RMF"/>
    <property type="match status" value="1"/>
</dbReference>
<dbReference type="KEGG" id="hch:HCH_06421"/>
<dbReference type="NCBIfam" id="NF011162">
    <property type="entry name" value="PRK14563.1"/>
    <property type="match status" value="1"/>
</dbReference>
<evidence type="ECO:0000256" key="2">
    <source>
        <dbReference type="ARBA" id="ARBA00022845"/>
    </source>
</evidence>
<dbReference type="InterPro" id="IPR023200">
    <property type="entry name" value="RMF_sf"/>
</dbReference>
<dbReference type="GO" id="GO:0006417">
    <property type="term" value="P:regulation of translation"/>
    <property type="evidence" value="ECO:0007669"/>
    <property type="project" value="UniProtKB-KW"/>
</dbReference>
<dbReference type="AlphaFoldDB" id="Q2S8F8"/>
<organism evidence="3 4">
    <name type="scientific">Hahella chejuensis (strain KCTC 2396)</name>
    <dbReference type="NCBI Taxonomy" id="349521"/>
    <lineage>
        <taxon>Bacteria</taxon>
        <taxon>Pseudomonadati</taxon>
        <taxon>Pseudomonadota</taxon>
        <taxon>Gammaproteobacteria</taxon>
        <taxon>Oceanospirillales</taxon>
        <taxon>Hahellaceae</taxon>
        <taxon>Hahella</taxon>
    </lineage>
</organism>
<dbReference type="Proteomes" id="UP000000238">
    <property type="component" value="Chromosome"/>
</dbReference>
<keyword evidence="2" id="KW-0810">Translation regulation</keyword>
<sequence length="65" mass="7090">MAADLSLNWNLETLNKAYQQGYMAGVLGMERVKCPYRGEVVIAAWEAGWEDGAQAGDKKGKARTA</sequence>
<evidence type="ECO:0000313" key="4">
    <source>
        <dbReference type="Proteomes" id="UP000000238"/>
    </source>
</evidence>
<reference evidence="3 4" key="1">
    <citation type="journal article" date="2005" name="Nucleic Acids Res.">
        <title>Genomic blueprint of Hahella chejuensis, a marine microbe producing an algicidal agent.</title>
        <authorList>
            <person name="Jeong H."/>
            <person name="Yim J.H."/>
            <person name="Lee C."/>
            <person name="Choi S.-H."/>
            <person name="Park Y.K."/>
            <person name="Yoon S.H."/>
            <person name="Hur C.-G."/>
            <person name="Kang H.-Y."/>
            <person name="Kim D."/>
            <person name="Lee H.H."/>
            <person name="Park K.H."/>
            <person name="Park S.-H."/>
            <person name="Park H.-S."/>
            <person name="Lee H.K."/>
            <person name="Oh T.K."/>
            <person name="Kim J.F."/>
        </authorList>
    </citation>
    <scope>NUCLEOTIDE SEQUENCE [LARGE SCALE GENOMIC DNA]</scope>
    <source>
        <strain evidence="3 4">KCTC 2396</strain>
    </source>
</reference>
<proteinExistence type="predicted"/>
<evidence type="ECO:0000256" key="1">
    <source>
        <dbReference type="ARBA" id="ARBA00022490"/>
    </source>
</evidence>
<dbReference type="Gene3D" id="1.10.10.620">
    <property type="entry name" value="ribosome modulation factor like domain"/>
    <property type="match status" value="1"/>
</dbReference>
<evidence type="ECO:0008006" key="5">
    <source>
        <dbReference type="Google" id="ProtNLM"/>
    </source>
</evidence>
<dbReference type="RefSeq" id="WP_011400118.1">
    <property type="nucleotide sequence ID" value="NC_007645.1"/>
</dbReference>
<dbReference type="HOGENOM" id="CLU_199788_0_0_6"/>
<name>Q2S8F8_HAHCH</name>